<dbReference type="Gene3D" id="2.40.50.140">
    <property type="entry name" value="Nucleic acid-binding proteins"/>
    <property type="match status" value="1"/>
</dbReference>
<protein>
    <recommendedName>
        <fullName evidence="6">Small ribosomal subunit protein uS17</fullName>
    </recommendedName>
</protein>
<dbReference type="CDD" id="cd00364">
    <property type="entry name" value="Ribosomal_uS17"/>
    <property type="match status" value="1"/>
</dbReference>
<dbReference type="OrthoDB" id="9811714at2"/>
<keyword evidence="3 6" id="KW-0694">RNA-binding</keyword>
<keyword evidence="9" id="KW-1185">Reference proteome</keyword>
<comment type="similarity">
    <text evidence="1 6 7">Belongs to the universal ribosomal protein uS17 family.</text>
</comment>
<dbReference type="GO" id="GO:0003735">
    <property type="term" value="F:structural constituent of ribosome"/>
    <property type="evidence" value="ECO:0007669"/>
    <property type="project" value="UniProtKB-UniRule"/>
</dbReference>
<dbReference type="InterPro" id="IPR012340">
    <property type="entry name" value="NA-bd_OB-fold"/>
</dbReference>
<keyword evidence="5 6" id="KW-0687">Ribonucleoprotein</keyword>
<evidence type="ECO:0000256" key="4">
    <source>
        <dbReference type="ARBA" id="ARBA00022980"/>
    </source>
</evidence>
<organism evidence="8 9">
    <name type="scientific">Lucifera butyrica</name>
    <dbReference type="NCBI Taxonomy" id="1351585"/>
    <lineage>
        <taxon>Bacteria</taxon>
        <taxon>Bacillati</taxon>
        <taxon>Bacillota</taxon>
        <taxon>Negativicutes</taxon>
        <taxon>Veillonellales</taxon>
        <taxon>Veillonellaceae</taxon>
        <taxon>Lucifera</taxon>
    </lineage>
</organism>
<proteinExistence type="inferred from homology"/>
<evidence type="ECO:0000313" key="8">
    <source>
        <dbReference type="EMBL" id="VBB04845.1"/>
    </source>
</evidence>
<evidence type="ECO:0000256" key="6">
    <source>
        <dbReference type="HAMAP-Rule" id="MF_01345"/>
    </source>
</evidence>
<dbReference type="HAMAP" id="MF_01345_B">
    <property type="entry name" value="Ribosomal_uS17_B"/>
    <property type="match status" value="1"/>
</dbReference>
<dbReference type="NCBIfam" id="NF004123">
    <property type="entry name" value="PRK05610.1"/>
    <property type="match status" value="1"/>
</dbReference>
<accession>A0A498R104</accession>
<dbReference type="Pfam" id="PF00366">
    <property type="entry name" value="Ribosomal_S17"/>
    <property type="match status" value="1"/>
</dbReference>
<comment type="function">
    <text evidence="6">One of the primary rRNA binding proteins, it binds specifically to the 5'-end of 16S ribosomal RNA.</text>
</comment>
<dbReference type="PRINTS" id="PR00973">
    <property type="entry name" value="RIBOSOMALS17"/>
</dbReference>
<evidence type="ECO:0000256" key="7">
    <source>
        <dbReference type="RuleBase" id="RU003872"/>
    </source>
</evidence>
<keyword evidence="4 6" id="KW-0689">Ribosomal protein</keyword>
<keyword evidence="2 6" id="KW-0699">rRNA-binding</keyword>
<dbReference type="SUPFAM" id="SSF50249">
    <property type="entry name" value="Nucleic acid-binding proteins"/>
    <property type="match status" value="1"/>
</dbReference>
<dbReference type="PANTHER" id="PTHR10744">
    <property type="entry name" value="40S RIBOSOMAL PROTEIN S11 FAMILY MEMBER"/>
    <property type="match status" value="1"/>
</dbReference>
<dbReference type="EMBL" id="UPPP01000051">
    <property type="protein sequence ID" value="VBB04845.1"/>
    <property type="molecule type" value="Genomic_DNA"/>
</dbReference>
<dbReference type="AlphaFoldDB" id="A0A498R104"/>
<dbReference type="GO" id="GO:0006412">
    <property type="term" value="P:translation"/>
    <property type="evidence" value="ECO:0007669"/>
    <property type="project" value="UniProtKB-UniRule"/>
</dbReference>
<dbReference type="FunFam" id="2.40.50.140:FF:000123">
    <property type="entry name" value="30S ribosomal protein S17"/>
    <property type="match status" value="1"/>
</dbReference>
<dbReference type="InterPro" id="IPR019979">
    <property type="entry name" value="Ribosomal_uS17_CS"/>
</dbReference>
<dbReference type="InterPro" id="IPR000266">
    <property type="entry name" value="Ribosomal_uS17"/>
</dbReference>
<dbReference type="RefSeq" id="WP_122625870.1">
    <property type="nucleotide sequence ID" value="NZ_UPPP01000051.1"/>
</dbReference>
<evidence type="ECO:0000256" key="1">
    <source>
        <dbReference type="ARBA" id="ARBA00010254"/>
    </source>
</evidence>
<comment type="subunit">
    <text evidence="6">Part of the 30S ribosomal subunit.</text>
</comment>
<dbReference type="Proteomes" id="UP000277811">
    <property type="component" value="Unassembled WGS sequence"/>
</dbReference>
<evidence type="ECO:0000256" key="2">
    <source>
        <dbReference type="ARBA" id="ARBA00022730"/>
    </source>
</evidence>
<sequence>MTERNERKIRIGKVVSDKMQKTVVVAVERLVQHPLYGKAVKETVKFKAHDENNESHIGDTVKIMETRPLSKDKRWRVVEIVEKAK</sequence>
<dbReference type="GO" id="GO:0019843">
    <property type="term" value="F:rRNA binding"/>
    <property type="evidence" value="ECO:0007669"/>
    <property type="project" value="UniProtKB-UniRule"/>
</dbReference>
<dbReference type="PROSITE" id="PS00056">
    <property type="entry name" value="RIBOSOMAL_S17"/>
    <property type="match status" value="1"/>
</dbReference>
<evidence type="ECO:0000313" key="9">
    <source>
        <dbReference type="Proteomes" id="UP000277811"/>
    </source>
</evidence>
<reference evidence="8 9" key="1">
    <citation type="submission" date="2018-06" db="EMBL/GenBank/DDBJ databases">
        <authorList>
            <person name="Strepis N."/>
        </authorList>
    </citation>
    <scope>NUCLEOTIDE SEQUENCE [LARGE SCALE GENOMIC DNA]</scope>
    <source>
        <strain evidence="8">LUCI</strain>
    </source>
</reference>
<evidence type="ECO:0000256" key="5">
    <source>
        <dbReference type="ARBA" id="ARBA00023274"/>
    </source>
</evidence>
<evidence type="ECO:0000256" key="3">
    <source>
        <dbReference type="ARBA" id="ARBA00022884"/>
    </source>
</evidence>
<dbReference type="GO" id="GO:0022627">
    <property type="term" value="C:cytosolic small ribosomal subunit"/>
    <property type="evidence" value="ECO:0007669"/>
    <property type="project" value="UniProtKB-UniRule"/>
</dbReference>
<dbReference type="PANTHER" id="PTHR10744:SF1">
    <property type="entry name" value="SMALL RIBOSOMAL SUBUNIT PROTEIN US17M"/>
    <property type="match status" value="1"/>
</dbReference>
<dbReference type="NCBIfam" id="TIGR03635">
    <property type="entry name" value="uS17_bact"/>
    <property type="match status" value="1"/>
</dbReference>
<dbReference type="InterPro" id="IPR019984">
    <property type="entry name" value="Ribosomal_uS17_bact/chlr"/>
</dbReference>
<name>A0A498R104_9FIRM</name>
<gene>
    <name evidence="6" type="primary">rpsQ</name>
    <name evidence="8" type="ORF">LUCI_0051</name>
</gene>